<dbReference type="InterPro" id="IPR027417">
    <property type="entry name" value="P-loop_NTPase"/>
</dbReference>
<evidence type="ECO:0000256" key="5">
    <source>
        <dbReference type="ARBA" id="ARBA00022884"/>
    </source>
</evidence>
<evidence type="ECO:0000256" key="2">
    <source>
        <dbReference type="ARBA" id="ARBA00022741"/>
    </source>
</evidence>
<keyword evidence="5 7" id="KW-0694">RNA-binding</keyword>
<dbReference type="SUPFAM" id="SSF48334">
    <property type="entry name" value="DNA repair protein MutS, domain III"/>
    <property type="match status" value="1"/>
</dbReference>
<comment type="subunit">
    <text evidence="7">Homodimer. Binds to stalled ribosomes, contacting rRNA.</text>
</comment>
<evidence type="ECO:0000256" key="3">
    <source>
        <dbReference type="ARBA" id="ARBA00022801"/>
    </source>
</evidence>
<dbReference type="HAMAP" id="MF_00092">
    <property type="entry name" value="MutS2"/>
    <property type="match status" value="1"/>
</dbReference>
<dbReference type="InterPro" id="IPR007696">
    <property type="entry name" value="DNA_mismatch_repair_MutS_core"/>
</dbReference>
<dbReference type="GO" id="GO:0004519">
    <property type="term" value="F:endonuclease activity"/>
    <property type="evidence" value="ECO:0007669"/>
    <property type="project" value="UniProtKB-UniRule"/>
</dbReference>
<organism evidence="10 11">
    <name type="scientific">Fulvivirga sedimenti</name>
    <dbReference type="NCBI Taxonomy" id="2879465"/>
    <lineage>
        <taxon>Bacteria</taxon>
        <taxon>Pseudomonadati</taxon>
        <taxon>Bacteroidota</taxon>
        <taxon>Cytophagia</taxon>
        <taxon>Cytophagales</taxon>
        <taxon>Fulvivirgaceae</taxon>
        <taxon>Fulvivirga</taxon>
    </lineage>
</organism>
<dbReference type="InterPro" id="IPR000432">
    <property type="entry name" value="DNA_mismatch_repair_MutS_C"/>
</dbReference>
<dbReference type="FunFam" id="3.40.50.300:FF:001531">
    <property type="entry name" value="Endonuclease MutS2"/>
    <property type="match status" value="1"/>
</dbReference>
<evidence type="ECO:0000256" key="8">
    <source>
        <dbReference type="SAM" id="Coils"/>
    </source>
</evidence>
<evidence type="ECO:0000313" key="10">
    <source>
        <dbReference type="EMBL" id="MCA6073879.1"/>
    </source>
</evidence>
<sequence>MLVPQDIESKLGFDRIREILRSGCQSVQGSEQVDAMAFHDDHKRVKSLLGQTDEFVRILESGESFPLRNIHDLRDALKRAKTPGAFLEPVEFLEILQSMEAVSGVIRFLKGKRESYPELYHLVQNIEDQGTLEKIIRHVISDEGHVKNNASPELQRIRKALDQERIQLRKNLDKIFREAVKNGMVPEKASITVRDGRMVIPVLAEYKRRIKGFIHDESATGQTVYLEPAAVLDSNNELRELEYAEKREVVKILIRLTDETRIHLPALASISNLLGEFDFIRSKARLARELECTFPSFTDGPEFDVVDARHPLLFLNYRKSGRAVVPVSLGLNDQNRMIIISGPNAGGKSVSLKTVGLIQYMWQSGLLIPVDESSRIGLFKDIFLDIGDEQSIENDLSTYSSHLTLMKNFMENARRDSLVLIDEFGTGTDPQFGGAIAEGILDSLIGLGCRGIITTHYSNIKRYAEEHESVINGAMKYDVNELEPLYELQVGMPGSSFSFEVARKIGLPAGIISYARQLIGQKQVNVDELILKLEKQEQQIRSRDLALAEREKEAKELQEKYLALSSDLEKNKKEIIARAKEEASSLLKETNREIEKTIRHIKENKAEKKETKRMRERLETLKKKVNVPGDIQDPSPVEKVAPGDMVRLMGKDVVGEVLSIRGNNIEVQVGALKTLVKKNQLEKISKTEAKKSTRGLAAIRSNVDMNQKLAGFNHTLDIRGRRGDEALGLVDKFIDDAILFNANELRILHGKGDGILRTLIRNHLKSYPNVQSVRDEHVERGGSGITIAELK</sequence>
<dbReference type="InterPro" id="IPR036063">
    <property type="entry name" value="Smr_dom_sf"/>
</dbReference>
<evidence type="ECO:0000256" key="6">
    <source>
        <dbReference type="ARBA" id="ARBA00023125"/>
    </source>
</evidence>
<dbReference type="SUPFAM" id="SSF160443">
    <property type="entry name" value="SMR domain-like"/>
    <property type="match status" value="1"/>
</dbReference>
<dbReference type="SUPFAM" id="SSF52540">
    <property type="entry name" value="P-loop containing nucleoside triphosphate hydrolases"/>
    <property type="match status" value="1"/>
</dbReference>
<accession>A0A9X1KWD5</accession>
<dbReference type="Proteomes" id="UP001139409">
    <property type="component" value="Unassembled WGS sequence"/>
</dbReference>
<dbReference type="InterPro" id="IPR046893">
    <property type="entry name" value="MSSS"/>
</dbReference>
<dbReference type="PIRSF" id="PIRSF005814">
    <property type="entry name" value="MutS_YshD"/>
    <property type="match status" value="1"/>
</dbReference>
<dbReference type="PROSITE" id="PS50828">
    <property type="entry name" value="SMR"/>
    <property type="match status" value="1"/>
</dbReference>
<dbReference type="GO" id="GO:0005524">
    <property type="term" value="F:ATP binding"/>
    <property type="evidence" value="ECO:0007669"/>
    <property type="project" value="UniProtKB-UniRule"/>
</dbReference>
<dbReference type="Pfam" id="PF20297">
    <property type="entry name" value="MSSS"/>
    <property type="match status" value="1"/>
</dbReference>
<dbReference type="PANTHER" id="PTHR48466:SF2">
    <property type="entry name" value="OS10G0509000 PROTEIN"/>
    <property type="match status" value="1"/>
</dbReference>
<keyword evidence="11" id="KW-1185">Reference proteome</keyword>
<dbReference type="NCBIfam" id="TIGR01069">
    <property type="entry name" value="mutS2"/>
    <property type="match status" value="1"/>
</dbReference>
<keyword evidence="6 7" id="KW-0238">DNA-binding</keyword>
<dbReference type="Pfam" id="PF00488">
    <property type="entry name" value="MutS_V"/>
    <property type="match status" value="1"/>
</dbReference>
<keyword evidence="7" id="KW-0540">Nuclease</keyword>
<comment type="function">
    <text evidence="7">Endonuclease that is involved in the suppression of homologous recombination and thus may have a key role in the control of bacterial genetic diversity.</text>
</comment>
<dbReference type="SMART" id="SM00463">
    <property type="entry name" value="SMR"/>
    <property type="match status" value="1"/>
</dbReference>
<dbReference type="GO" id="GO:0045910">
    <property type="term" value="P:negative regulation of DNA recombination"/>
    <property type="evidence" value="ECO:0007669"/>
    <property type="project" value="InterPro"/>
</dbReference>
<feature type="domain" description="Smr" evidence="9">
    <location>
        <begin position="716"/>
        <end position="791"/>
    </location>
</feature>
<name>A0A9X1KWD5_9BACT</name>
<dbReference type="InterPro" id="IPR045076">
    <property type="entry name" value="MutS"/>
</dbReference>
<dbReference type="AlphaFoldDB" id="A0A9X1KWD5"/>
<comment type="similarity">
    <text evidence="7">Belongs to the DNA mismatch repair MutS family. MutS2 subfamily.</text>
</comment>
<evidence type="ECO:0000256" key="7">
    <source>
        <dbReference type="HAMAP-Rule" id="MF_00092"/>
    </source>
</evidence>
<dbReference type="InterPro" id="IPR002625">
    <property type="entry name" value="Smr_dom"/>
</dbReference>
<comment type="caution">
    <text evidence="10">The sequence shown here is derived from an EMBL/GenBank/DDBJ whole genome shotgun (WGS) entry which is preliminary data.</text>
</comment>
<dbReference type="EMBL" id="JAIXNE010000001">
    <property type="protein sequence ID" value="MCA6073879.1"/>
    <property type="molecule type" value="Genomic_DNA"/>
</dbReference>
<feature type="binding site" evidence="7">
    <location>
        <begin position="342"/>
        <end position="349"/>
    </location>
    <ligand>
        <name>ATP</name>
        <dbReference type="ChEBI" id="CHEBI:30616"/>
    </ligand>
</feature>
<dbReference type="EC" id="3.6.4.-" evidence="7"/>
<keyword evidence="1 7" id="KW-0699">rRNA-binding</keyword>
<dbReference type="GO" id="GO:0043023">
    <property type="term" value="F:ribosomal large subunit binding"/>
    <property type="evidence" value="ECO:0007669"/>
    <property type="project" value="UniProtKB-UniRule"/>
</dbReference>
<dbReference type="Gene3D" id="3.30.1370.110">
    <property type="match status" value="1"/>
</dbReference>
<dbReference type="PANTHER" id="PTHR48466">
    <property type="entry name" value="OS10G0509000 PROTEIN-RELATED"/>
    <property type="match status" value="1"/>
</dbReference>
<evidence type="ECO:0000313" key="11">
    <source>
        <dbReference type="Proteomes" id="UP001139409"/>
    </source>
</evidence>
<dbReference type="GO" id="GO:0006298">
    <property type="term" value="P:mismatch repair"/>
    <property type="evidence" value="ECO:0007669"/>
    <property type="project" value="InterPro"/>
</dbReference>
<keyword evidence="3 7" id="KW-0378">Hydrolase</keyword>
<keyword evidence="8" id="KW-0175">Coiled coil</keyword>
<comment type="function">
    <text evidence="7">Acts as a ribosome collision sensor, splitting the ribosome into its 2 subunits. Detects stalled/collided 70S ribosomes which it binds and splits by an ATP-hydrolysis driven conformational change. Acts upstream of the ribosome quality control system (RQC), a ribosome-associated complex that mediates the extraction of incompletely synthesized nascent chains from stalled ribosomes and their subsequent degradation. Probably generates substrates for RQC.</text>
</comment>
<dbReference type="GO" id="GO:0019843">
    <property type="term" value="F:rRNA binding"/>
    <property type="evidence" value="ECO:0007669"/>
    <property type="project" value="UniProtKB-UniRule"/>
</dbReference>
<dbReference type="GO" id="GO:0016887">
    <property type="term" value="F:ATP hydrolysis activity"/>
    <property type="evidence" value="ECO:0007669"/>
    <property type="project" value="InterPro"/>
</dbReference>
<keyword evidence="2 7" id="KW-0547">Nucleotide-binding</keyword>
<protein>
    <recommendedName>
        <fullName evidence="7">Endonuclease MutS2</fullName>
        <ecNumber evidence="7">3.1.-.-</ecNumber>
    </recommendedName>
    <alternativeName>
        <fullName evidence="7">Ribosome-associated protein quality control-upstream factor</fullName>
        <shortName evidence="7">RQC-upstream factor</shortName>
        <shortName evidence="7">RqcU</shortName>
        <ecNumber evidence="7">3.6.4.-</ecNumber>
    </alternativeName>
</protein>
<dbReference type="InterPro" id="IPR036187">
    <property type="entry name" value="DNA_mismatch_repair_MutS_sf"/>
</dbReference>
<evidence type="ECO:0000256" key="4">
    <source>
        <dbReference type="ARBA" id="ARBA00022840"/>
    </source>
</evidence>
<evidence type="ECO:0000259" key="9">
    <source>
        <dbReference type="PROSITE" id="PS50828"/>
    </source>
</evidence>
<dbReference type="CDD" id="cd06503">
    <property type="entry name" value="ATP-synt_Fo_b"/>
    <property type="match status" value="1"/>
</dbReference>
<dbReference type="InterPro" id="IPR005747">
    <property type="entry name" value="MutS2"/>
</dbReference>
<feature type="coiled-coil region" evidence="8">
    <location>
        <begin position="519"/>
        <end position="624"/>
    </location>
</feature>
<dbReference type="Pfam" id="PF01713">
    <property type="entry name" value="Smr"/>
    <property type="match status" value="1"/>
</dbReference>
<dbReference type="GO" id="GO:0030983">
    <property type="term" value="F:mismatched DNA binding"/>
    <property type="evidence" value="ECO:0007669"/>
    <property type="project" value="InterPro"/>
</dbReference>
<dbReference type="SMART" id="SM00534">
    <property type="entry name" value="MUTSac"/>
    <property type="match status" value="1"/>
</dbReference>
<evidence type="ECO:0000256" key="1">
    <source>
        <dbReference type="ARBA" id="ARBA00022730"/>
    </source>
</evidence>
<keyword evidence="4 7" id="KW-0067">ATP-binding</keyword>
<reference evidence="10" key="1">
    <citation type="submission" date="2021-09" db="EMBL/GenBank/DDBJ databases">
        <title>Fulvivirga sp. isolated from coastal sediment.</title>
        <authorList>
            <person name="Yu H."/>
        </authorList>
    </citation>
    <scope>NUCLEOTIDE SEQUENCE</scope>
    <source>
        <strain evidence="10">1062</strain>
    </source>
</reference>
<proteinExistence type="inferred from homology"/>
<dbReference type="SMART" id="SM00533">
    <property type="entry name" value="MUTSd"/>
    <property type="match status" value="1"/>
</dbReference>
<dbReference type="GO" id="GO:0072344">
    <property type="term" value="P:rescue of stalled ribosome"/>
    <property type="evidence" value="ECO:0007669"/>
    <property type="project" value="UniProtKB-UniRule"/>
</dbReference>
<gene>
    <name evidence="7" type="primary">mutS2</name>
    <name evidence="7" type="synonym">rqcU</name>
    <name evidence="10" type="ORF">LDX50_03315</name>
</gene>
<dbReference type="EC" id="3.1.-.-" evidence="7"/>
<keyword evidence="7 10" id="KW-0255">Endonuclease</keyword>
<dbReference type="GO" id="GO:0140664">
    <property type="term" value="F:ATP-dependent DNA damage sensor activity"/>
    <property type="evidence" value="ECO:0007669"/>
    <property type="project" value="InterPro"/>
</dbReference>
<dbReference type="Gene3D" id="3.40.50.300">
    <property type="entry name" value="P-loop containing nucleotide triphosphate hydrolases"/>
    <property type="match status" value="1"/>
</dbReference>
<dbReference type="RefSeq" id="WP_225696989.1">
    <property type="nucleotide sequence ID" value="NZ_JAIXNE010000001.1"/>
</dbReference>